<protein>
    <submittedName>
        <fullName evidence="1">Uncharacterized protein</fullName>
    </submittedName>
</protein>
<name>A0A6N7VHZ0_9FIRM</name>
<dbReference type="RefSeq" id="WP_154556301.1">
    <property type="nucleotide sequence ID" value="NZ_VUMR01000039.1"/>
</dbReference>
<dbReference type="EMBL" id="VUMR01000039">
    <property type="protein sequence ID" value="MSS56719.1"/>
    <property type="molecule type" value="Genomic_DNA"/>
</dbReference>
<dbReference type="GeneID" id="93159120"/>
<gene>
    <name evidence="1" type="ORF">FYJ55_07405</name>
</gene>
<proteinExistence type="predicted"/>
<sequence length="155" mass="18447">MRNKYFDELVTENDLFYVCFMIEKTARFLHQRNQYVVNQLGYDHLYHLIRVANVLHSDNTDKVVHDLMDEYKLEYGSFYIENVNSELRSRIPTELDVGKVYARLIVDTLLPNEDYIQGLIRIYNDAICQVIDDYTNSAYYEPSYVKARAYKNGEF</sequence>
<keyword evidence="2" id="KW-1185">Reference proteome</keyword>
<evidence type="ECO:0000313" key="2">
    <source>
        <dbReference type="Proteomes" id="UP000434241"/>
    </source>
</evidence>
<dbReference type="Proteomes" id="UP000434241">
    <property type="component" value="Unassembled WGS sequence"/>
</dbReference>
<dbReference type="AlphaFoldDB" id="A0A6N7VHZ0"/>
<evidence type="ECO:0000313" key="1">
    <source>
        <dbReference type="EMBL" id="MSS56719.1"/>
    </source>
</evidence>
<reference evidence="1 2" key="1">
    <citation type="submission" date="2019-08" db="EMBL/GenBank/DDBJ databases">
        <title>In-depth cultivation of the pig gut microbiome towards novel bacterial diversity and tailored functional studies.</title>
        <authorList>
            <person name="Wylensek D."/>
            <person name="Hitch T.C.A."/>
            <person name="Clavel T."/>
        </authorList>
    </citation>
    <scope>NUCLEOTIDE SEQUENCE [LARGE SCALE GENOMIC DNA]</scope>
    <source>
        <strain evidence="1 2">LKV-472-APC-3</strain>
    </source>
</reference>
<comment type="caution">
    <text evidence="1">The sequence shown here is derived from an EMBL/GenBank/DDBJ whole genome shotgun (WGS) entry which is preliminary data.</text>
</comment>
<accession>A0A6N7VHZ0</accession>
<organism evidence="1 2">
    <name type="scientific">Holdemanella porci</name>
    <dbReference type="NCBI Taxonomy" id="2652276"/>
    <lineage>
        <taxon>Bacteria</taxon>
        <taxon>Bacillati</taxon>
        <taxon>Bacillota</taxon>
        <taxon>Erysipelotrichia</taxon>
        <taxon>Erysipelotrichales</taxon>
        <taxon>Erysipelotrichaceae</taxon>
        <taxon>Holdemanella</taxon>
    </lineage>
</organism>